<feature type="transmembrane region" description="Helical" evidence="1">
    <location>
        <begin position="369"/>
        <end position="391"/>
    </location>
</feature>
<protein>
    <recommendedName>
        <fullName evidence="4">Polysaccharide biosynthesis protein C-terminal domain-containing protein</fullName>
    </recommendedName>
</protein>
<name>A0A510E0B6_9CREN</name>
<dbReference type="AlphaFoldDB" id="A0A510E0B6"/>
<feature type="transmembrane region" description="Helical" evidence="1">
    <location>
        <begin position="134"/>
        <end position="153"/>
    </location>
</feature>
<keyword evidence="1" id="KW-0812">Transmembrane</keyword>
<dbReference type="Pfam" id="PF13440">
    <property type="entry name" value="Polysacc_synt_3"/>
    <property type="match status" value="1"/>
</dbReference>
<evidence type="ECO:0000313" key="3">
    <source>
        <dbReference type="Proteomes" id="UP000325030"/>
    </source>
</evidence>
<feature type="transmembrane region" description="Helical" evidence="1">
    <location>
        <begin position="7"/>
        <end position="29"/>
    </location>
</feature>
<evidence type="ECO:0000256" key="1">
    <source>
        <dbReference type="SAM" id="Phobius"/>
    </source>
</evidence>
<dbReference type="PANTHER" id="PTHR43424">
    <property type="entry name" value="LOCUS PUTATIVE PROTEIN 1-RELATED"/>
    <property type="match status" value="1"/>
</dbReference>
<gene>
    <name evidence="2" type="ORF">IC007_0441</name>
</gene>
<feature type="transmembrane region" description="Helical" evidence="1">
    <location>
        <begin position="278"/>
        <end position="301"/>
    </location>
</feature>
<accession>A0A510E0B6</accession>
<feature type="transmembrane region" description="Helical" evidence="1">
    <location>
        <begin position="313"/>
        <end position="337"/>
    </location>
</feature>
<dbReference type="RefSeq" id="WP_149564636.1">
    <property type="nucleotide sequence ID" value="NZ_AP018930.1"/>
</dbReference>
<evidence type="ECO:0008006" key="4">
    <source>
        <dbReference type="Google" id="ProtNLM"/>
    </source>
</evidence>
<dbReference type="PANTHER" id="PTHR43424:SF1">
    <property type="entry name" value="LOCUS PUTATIVE PROTEIN 1-RELATED"/>
    <property type="match status" value="1"/>
</dbReference>
<dbReference type="EMBL" id="AP018930">
    <property type="protein sequence ID" value="BBG25936.1"/>
    <property type="molecule type" value="Genomic_DNA"/>
</dbReference>
<feature type="transmembrane region" description="Helical" evidence="1">
    <location>
        <begin position="425"/>
        <end position="442"/>
    </location>
</feature>
<dbReference type="Proteomes" id="UP000325030">
    <property type="component" value="Chromosome"/>
</dbReference>
<feature type="transmembrane region" description="Helical" evidence="1">
    <location>
        <begin position="344"/>
        <end position="363"/>
    </location>
</feature>
<reference evidence="3" key="1">
    <citation type="submission" date="2018-09" db="EMBL/GenBank/DDBJ databases">
        <title>Complete Genome Sequencing of Sulfolobus sp. JCM 16834.</title>
        <authorList>
            <person name="Kato S."/>
            <person name="Itoh T."/>
            <person name="Ohkuma M."/>
        </authorList>
    </citation>
    <scope>NUCLEOTIDE SEQUENCE [LARGE SCALE GENOMIC DNA]</scope>
    <source>
        <strain evidence="3">IC-007</strain>
    </source>
</reference>
<feature type="transmembrane region" description="Helical" evidence="1">
    <location>
        <begin position="41"/>
        <end position="62"/>
    </location>
</feature>
<dbReference type="InterPro" id="IPR052556">
    <property type="entry name" value="PolySynth_Transporter"/>
</dbReference>
<proteinExistence type="predicted"/>
<dbReference type="GeneID" id="41716912"/>
<feature type="transmembrane region" description="Helical" evidence="1">
    <location>
        <begin position="244"/>
        <end position="266"/>
    </location>
</feature>
<feature type="transmembrane region" description="Helical" evidence="1">
    <location>
        <begin position="403"/>
        <end position="419"/>
    </location>
</feature>
<keyword evidence="1" id="KW-1133">Transmembrane helix</keyword>
<feature type="transmembrane region" description="Helical" evidence="1">
    <location>
        <begin position="221"/>
        <end position="238"/>
    </location>
</feature>
<organism evidence="2 3">
    <name type="scientific">Sulfuracidifex tepidarius</name>
    <dbReference type="NCBI Taxonomy" id="1294262"/>
    <lineage>
        <taxon>Archaea</taxon>
        <taxon>Thermoproteota</taxon>
        <taxon>Thermoprotei</taxon>
        <taxon>Sulfolobales</taxon>
        <taxon>Sulfolobaceae</taxon>
        <taxon>Sulfuracidifex</taxon>
    </lineage>
</organism>
<feature type="transmembrane region" description="Helical" evidence="1">
    <location>
        <begin position="159"/>
        <end position="179"/>
    </location>
</feature>
<feature type="transmembrane region" description="Helical" evidence="1">
    <location>
        <begin position="107"/>
        <end position="127"/>
    </location>
</feature>
<sequence length="470" mass="53480">MNPIRNLLKYSSITTTNIIVALIFFLITAKISTPSFFGEVAILQLLEVITYSAFYLIPAQIITREISYLYAKGKIDRSYLEKITFFPFLVLPLFLFLILFPNYVRFFIPYLFFYLLGNVFAAILIGMDMFTENSISANIFLIIRWILSIIAVITHNIYLFLGIWITGSIISATLSYIFITRRTGLFFPKPDLPFIWKQFRGGLTLYFSNLSNFFSSQGDRLITAYLLGSYYLGIYQFEALVANVPAMVLGAINNVLLPSASFYRALGKDEKKMASLSFRLISLISLSATVLFIPISILIIQRFFPGYKVGLEAMVLLTVASTLSFPFISLTNMIIAFRKDLRPFLFYAILSMLTVIITSFILIPKLGIIGGAISQILVSTISSLYMMVYSIRTSTFVPKGKEIFMILIVSFTGAYEVLIDSFPFNLIPILIVLLLIKIFKIIERNDIRIIETFLPIKLRPIIYLLRFISS</sequence>
<feature type="transmembrane region" description="Helical" evidence="1">
    <location>
        <begin position="83"/>
        <end position="101"/>
    </location>
</feature>
<keyword evidence="1" id="KW-0472">Membrane</keyword>
<evidence type="ECO:0000313" key="2">
    <source>
        <dbReference type="EMBL" id="BBG25936.1"/>
    </source>
</evidence>